<accession>A0ABZ3F4C5</accession>
<keyword evidence="2" id="KW-1185">Reference proteome</keyword>
<dbReference type="Proteomes" id="UP001434737">
    <property type="component" value="Chromosome"/>
</dbReference>
<reference evidence="1 2" key="1">
    <citation type="submission" date="2024-02" db="EMBL/GenBank/DDBJ databases">
        <title>Genome and pathogenicity analysis of Helicobacter mastomyrinus isolated from mice.</title>
        <authorList>
            <person name="Zhu L."/>
        </authorList>
    </citation>
    <scope>NUCLEOTIDE SEQUENCE [LARGE SCALE GENOMIC DNA]</scope>
    <source>
        <strain evidence="1 2">Hm-17</strain>
    </source>
</reference>
<sequence length="95" mass="11111">MYLRLGDYLVSQNHYVVKFGKSYYKNAFKILKRYVPQVRLLIFSNDITYCKAHFVLESGAEPYFIAMQGLEFKFVEGNDEGEHRILPLCDYANTA</sequence>
<protein>
    <submittedName>
        <fullName evidence="1">Uncharacterized protein</fullName>
    </submittedName>
</protein>
<dbReference type="RefSeq" id="WP_300451340.1">
    <property type="nucleotide sequence ID" value="NZ_CP145316.1"/>
</dbReference>
<name>A0ABZ3F4C5_9HELI</name>
<dbReference type="EMBL" id="CP145316">
    <property type="protein sequence ID" value="XAM17978.1"/>
    <property type="molecule type" value="Genomic_DNA"/>
</dbReference>
<evidence type="ECO:0000313" key="2">
    <source>
        <dbReference type="Proteomes" id="UP001434737"/>
    </source>
</evidence>
<evidence type="ECO:0000313" key="1">
    <source>
        <dbReference type="EMBL" id="XAM17978.1"/>
    </source>
</evidence>
<organism evidence="1 2">
    <name type="scientific">Helicobacter mastomyrinus</name>
    <dbReference type="NCBI Taxonomy" id="287948"/>
    <lineage>
        <taxon>Bacteria</taxon>
        <taxon>Pseudomonadati</taxon>
        <taxon>Campylobacterota</taxon>
        <taxon>Epsilonproteobacteria</taxon>
        <taxon>Campylobacterales</taxon>
        <taxon>Helicobacteraceae</taxon>
        <taxon>Helicobacter</taxon>
    </lineage>
</organism>
<gene>
    <name evidence="1" type="ORF">V3I05_09870</name>
</gene>
<proteinExistence type="predicted"/>